<proteinExistence type="predicted"/>
<dbReference type="Proteomes" id="UP000053477">
    <property type="component" value="Unassembled WGS sequence"/>
</dbReference>
<evidence type="ECO:0000256" key="4">
    <source>
        <dbReference type="PROSITE-ProRule" id="PRU00134"/>
    </source>
</evidence>
<keyword evidence="2 4" id="KW-0863">Zinc-finger</keyword>
<dbReference type="GO" id="GO:0008270">
    <property type="term" value="F:zinc ion binding"/>
    <property type="evidence" value="ECO:0007669"/>
    <property type="project" value="UniProtKB-KW"/>
</dbReference>
<sequence length="233" mass="26770">MEQESKEDVGSGSQACPICNSPATDRCSKCASAYYCSKEHQKEHWPEHKAKCKEIHQKKTNEQLAEKKLTTAEKNAKIPKEHDTKFTVDAILFPVDEETPRIIQMGFVQKRAEILDSPGDYEDIHFFDPDYTKKYLERGFVGRNYIFHQSTGGKRIPEGCTLDVVYSEDFLYGGFKVNRCIHKLTNGRSVIDWRGNVIALRRPKGRKSGLPGETVVNIEEEDMRYLLNYFMGH</sequence>
<feature type="region of interest" description="Disordered" evidence="5">
    <location>
        <begin position="1"/>
        <end position="24"/>
    </location>
</feature>
<evidence type="ECO:0000256" key="2">
    <source>
        <dbReference type="ARBA" id="ARBA00022771"/>
    </source>
</evidence>
<keyword evidence="8" id="KW-1185">Reference proteome</keyword>
<keyword evidence="1" id="KW-0479">Metal-binding</keyword>
<evidence type="ECO:0000256" key="3">
    <source>
        <dbReference type="ARBA" id="ARBA00022833"/>
    </source>
</evidence>
<dbReference type="Gene3D" id="6.10.140.2220">
    <property type="match status" value="1"/>
</dbReference>
<feature type="domain" description="MYND-type" evidence="6">
    <location>
        <begin position="16"/>
        <end position="52"/>
    </location>
</feature>
<dbReference type="EMBL" id="KQ086125">
    <property type="protein sequence ID" value="KLO07678.1"/>
    <property type="molecule type" value="Genomic_DNA"/>
</dbReference>
<name>A0A0H2RDR2_9AGAM</name>
<dbReference type="InParanoid" id="A0A0H2RDR2"/>
<keyword evidence="3" id="KW-0862">Zinc</keyword>
<dbReference type="OrthoDB" id="437457at2759"/>
<dbReference type="PROSITE" id="PS50865">
    <property type="entry name" value="ZF_MYND_2"/>
    <property type="match status" value="1"/>
</dbReference>
<evidence type="ECO:0000313" key="8">
    <source>
        <dbReference type="Proteomes" id="UP000053477"/>
    </source>
</evidence>
<evidence type="ECO:0000313" key="7">
    <source>
        <dbReference type="EMBL" id="KLO07678.1"/>
    </source>
</evidence>
<protein>
    <recommendedName>
        <fullName evidence="6">MYND-type domain-containing protein</fullName>
    </recommendedName>
</protein>
<dbReference type="STRING" id="27342.A0A0H2RDR2"/>
<dbReference type="PROSITE" id="PS01360">
    <property type="entry name" value="ZF_MYND_1"/>
    <property type="match status" value="1"/>
</dbReference>
<reference evidence="7 8" key="1">
    <citation type="submission" date="2015-04" db="EMBL/GenBank/DDBJ databases">
        <title>Complete genome sequence of Schizopora paradoxa KUC8140, a cosmopolitan wood degrader in East Asia.</title>
        <authorList>
            <consortium name="DOE Joint Genome Institute"/>
            <person name="Min B."/>
            <person name="Park H."/>
            <person name="Jang Y."/>
            <person name="Kim J.-J."/>
            <person name="Kim K.H."/>
            <person name="Pangilinan J."/>
            <person name="Lipzen A."/>
            <person name="Riley R."/>
            <person name="Grigoriev I.V."/>
            <person name="Spatafora J.W."/>
            <person name="Choi I.-G."/>
        </authorList>
    </citation>
    <scope>NUCLEOTIDE SEQUENCE [LARGE SCALE GENOMIC DNA]</scope>
    <source>
        <strain evidence="7 8">KUC8140</strain>
    </source>
</reference>
<dbReference type="AlphaFoldDB" id="A0A0H2RDR2"/>
<evidence type="ECO:0000256" key="5">
    <source>
        <dbReference type="SAM" id="MobiDB-lite"/>
    </source>
</evidence>
<dbReference type="InterPro" id="IPR002893">
    <property type="entry name" value="Znf_MYND"/>
</dbReference>
<gene>
    <name evidence="7" type="ORF">SCHPADRAFT_1001474</name>
</gene>
<accession>A0A0H2RDR2</accession>
<dbReference type="SUPFAM" id="SSF144232">
    <property type="entry name" value="HIT/MYND zinc finger-like"/>
    <property type="match status" value="1"/>
</dbReference>
<dbReference type="Pfam" id="PF01753">
    <property type="entry name" value="zf-MYND"/>
    <property type="match status" value="1"/>
</dbReference>
<organism evidence="7 8">
    <name type="scientific">Schizopora paradoxa</name>
    <dbReference type="NCBI Taxonomy" id="27342"/>
    <lineage>
        <taxon>Eukaryota</taxon>
        <taxon>Fungi</taxon>
        <taxon>Dikarya</taxon>
        <taxon>Basidiomycota</taxon>
        <taxon>Agaricomycotina</taxon>
        <taxon>Agaricomycetes</taxon>
        <taxon>Hymenochaetales</taxon>
        <taxon>Schizoporaceae</taxon>
        <taxon>Schizopora</taxon>
    </lineage>
</organism>
<evidence type="ECO:0000256" key="1">
    <source>
        <dbReference type="ARBA" id="ARBA00022723"/>
    </source>
</evidence>
<evidence type="ECO:0000259" key="6">
    <source>
        <dbReference type="PROSITE" id="PS50865"/>
    </source>
</evidence>